<proteinExistence type="predicted"/>
<dbReference type="Proteomes" id="UP000241514">
    <property type="component" value="Unassembled WGS sequence"/>
</dbReference>
<comment type="caution">
    <text evidence="3">The sequence shown here is derived from an EMBL/GenBank/DDBJ whole genome shotgun (WGS) entry which is preliminary data.</text>
</comment>
<feature type="region of interest" description="Disordered" evidence="1">
    <location>
        <begin position="119"/>
        <end position="150"/>
    </location>
</feature>
<evidence type="ECO:0000313" key="3">
    <source>
        <dbReference type="EMBL" id="PTB87351.1"/>
    </source>
</evidence>
<keyword evidence="2" id="KW-0812">Transmembrane</keyword>
<evidence type="ECO:0000313" key="4">
    <source>
        <dbReference type="Proteomes" id="UP000241514"/>
    </source>
</evidence>
<feature type="compositionally biased region" description="Low complexity" evidence="1">
    <location>
        <begin position="63"/>
        <end position="72"/>
    </location>
</feature>
<dbReference type="AlphaFoldDB" id="A0A6N4DCM4"/>
<keyword evidence="2" id="KW-0472">Membrane</keyword>
<organism evidence="3 4">
    <name type="scientific">Pseudidiomarina aestuarii</name>
    <dbReference type="NCBI Taxonomy" id="624146"/>
    <lineage>
        <taxon>Bacteria</taxon>
        <taxon>Pseudomonadati</taxon>
        <taxon>Pseudomonadota</taxon>
        <taxon>Gammaproteobacteria</taxon>
        <taxon>Alteromonadales</taxon>
        <taxon>Idiomarinaceae</taxon>
        <taxon>Pseudidiomarina</taxon>
    </lineage>
</organism>
<evidence type="ECO:0000256" key="1">
    <source>
        <dbReference type="SAM" id="MobiDB-lite"/>
    </source>
</evidence>
<sequence length="150" mass="16256">MSEPAVDETIVDAEVPAVPEETNVETAAIEPVLDAAEEITKETADTAAEPVAKQDTGVAAPGPSRSSSKRQSPSFMDWLMQPYQLALAILVPLLLAAIIWYVIYVRRVNREIAGTYNGARQAAEREKQDLGSSEPEQSEVDDNSVADEEL</sequence>
<name>A0A6N4DCM4_9GAMM</name>
<evidence type="ECO:0000256" key="2">
    <source>
        <dbReference type="SAM" id="Phobius"/>
    </source>
</evidence>
<feature type="non-terminal residue" evidence="3">
    <location>
        <position position="150"/>
    </location>
</feature>
<feature type="region of interest" description="Disordered" evidence="1">
    <location>
        <begin position="38"/>
        <end position="72"/>
    </location>
</feature>
<protein>
    <submittedName>
        <fullName evidence="3">Uncharacterized protein</fullName>
    </submittedName>
</protein>
<feature type="compositionally biased region" description="Acidic residues" evidence="1">
    <location>
        <begin position="136"/>
        <end position="150"/>
    </location>
</feature>
<gene>
    <name evidence="3" type="ORF">C9928_07570</name>
</gene>
<keyword evidence="2" id="KW-1133">Transmembrane helix</keyword>
<reference evidence="3 4" key="1">
    <citation type="submission" date="2018-03" db="EMBL/GenBank/DDBJ databases">
        <title>Cross-interface Injection: A General Nanoliter Liquid Handling Method Applied to Single Cells Genome Amplification Automated Nanoliter Liquid Handling Applied to Single Cell Multiple Displacement Amplification.</title>
        <authorList>
            <person name="Yun J."/>
            <person name="Xu P."/>
            <person name="Xu J."/>
            <person name="Dai X."/>
            <person name="Wang Y."/>
            <person name="Zheng X."/>
            <person name="Cao C."/>
            <person name="Yi Q."/>
            <person name="Zhu Y."/>
            <person name="Wang L."/>
            <person name="Dong Z."/>
            <person name="Huang Y."/>
            <person name="Huang L."/>
            <person name="Du W."/>
        </authorList>
    </citation>
    <scope>NUCLEOTIDE SEQUENCE [LARGE SCALE GENOMIC DNA]</scope>
    <source>
        <strain evidence="3 4">A9-4</strain>
    </source>
</reference>
<accession>A0A6N4DCM4</accession>
<feature type="transmembrane region" description="Helical" evidence="2">
    <location>
        <begin position="83"/>
        <end position="103"/>
    </location>
</feature>
<dbReference type="EMBL" id="PYVG01000208">
    <property type="protein sequence ID" value="PTB87351.1"/>
    <property type="molecule type" value="Genomic_DNA"/>
</dbReference>